<name>G7GN18_9ACTN</name>
<dbReference type="RefSeq" id="WP_005185130.1">
    <property type="nucleotide sequence ID" value="NZ_BAED01000025.1"/>
</dbReference>
<dbReference type="Proteomes" id="UP000006023">
    <property type="component" value="Unassembled WGS sequence"/>
</dbReference>
<evidence type="ECO:0000313" key="2">
    <source>
        <dbReference type="Proteomes" id="UP000006023"/>
    </source>
</evidence>
<sequence length="45" mass="5186">MQVLKTIGEHRAVRRIQAEVLRLATDDDGMSTAEYSIEPNYTLRH</sequence>
<dbReference type="STRING" id="1075090.GOAMR_25_00300"/>
<comment type="caution">
    <text evidence="1">The sequence shown here is derived from an EMBL/GenBank/DDBJ whole genome shotgun (WGS) entry which is preliminary data.</text>
</comment>
<gene>
    <name evidence="1" type="ORF">GOAMR_25_00300</name>
</gene>
<dbReference type="AlphaFoldDB" id="G7GN18"/>
<accession>G7GN18</accession>
<protein>
    <submittedName>
        <fullName evidence="1">Uncharacterized protein</fullName>
    </submittedName>
</protein>
<organism evidence="1 2">
    <name type="scientific">Gordonia amarae NBRC 15530</name>
    <dbReference type="NCBI Taxonomy" id="1075090"/>
    <lineage>
        <taxon>Bacteria</taxon>
        <taxon>Bacillati</taxon>
        <taxon>Actinomycetota</taxon>
        <taxon>Actinomycetes</taxon>
        <taxon>Mycobacteriales</taxon>
        <taxon>Gordoniaceae</taxon>
        <taxon>Gordonia</taxon>
    </lineage>
</organism>
<reference evidence="1 2" key="1">
    <citation type="submission" date="2011-11" db="EMBL/GenBank/DDBJ databases">
        <title>Whole genome shotgun sequence of Gordonia amarae NBRC 15530.</title>
        <authorList>
            <person name="Takarada H."/>
            <person name="Hosoyama A."/>
            <person name="Tsuchikane K."/>
            <person name="Katsumata H."/>
            <person name="Yamazaki S."/>
            <person name="Fujita N."/>
        </authorList>
    </citation>
    <scope>NUCLEOTIDE SEQUENCE [LARGE SCALE GENOMIC DNA]</scope>
    <source>
        <strain evidence="1 2">NBRC 15530</strain>
    </source>
</reference>
<proteinExistence type="predicted"/>
<evidence type="ECO:0000313" key="1">
    <source>
        <dbReference type="EMBL" id="GAB04993.1"/>
    </source>
</evidence>
<dbReference type="EMBL" id="BAED01000025">
    <property type="protein sequence ID" value="GAB04993.1"/>
    <property type="molecule type" value="Genomic_DNA"/>
</dbReference>
<keyword evidence="2" id="KW-1185">Reference proteome</keyword>